<evidence type="ECO:0000256" key="1">
    <source>
        <dbReference type="ARBA" id="ARBA00004196"/>
    </source>
</evidence>
<dbReference type="GO" id="GO:0030288">
    <property type="term" value="C:outer membrane-bounded periplasmic space"/>
    <property type="evidence" value="ECO:0007669"/>
    <property type="project" value="TreeGrafter"/>
</dbReference>
<evidence type="ECO:0000259" key="6">
    <source>
        <dbReference type="PROSITE" id="PS50983"/>
    </source>
</evidence>
<dbReference type="Pfam" id="PF01497">
    <property type="entry name" value="Peripla_BP_2"/>
    <property type="match status" value="1"/>
</dbReference>
<evidence type="ECO:0000256" key="4">
    <source>
        <dbReference type="ARBA" id="ARBA00022729"/>
    </source>
</evidence>
<keyword evidence="3" id="KW-0813">Transport</keyword>
<evidence type="ECO:0000256" key="2">
    <source>
        <dbReference type="ARBA" id="ARBA00008814"/>
    </source>
</evidence>
<feature type="chain" id="PRO_5039157057" evidence="5">
    <location>
        <begin position="22"/>
        <end position="312"/>
    </location>
</feature>
<dbReference type="PROSITE" id="PS51257">
    <property type="entry name" value="PROKAR_LIPOPROTEIN"/>
    <property type="match status" value="1"/>
</dbReference>
<dbReference type="InterPro" id="IPR051313">
    <property type="entry name" value="Bact_iron-sidero_bind"/>
</dbReference>
<evidence type="ECO:0000313" key="7">
    <source>
        <dbReference type="EMBL" id="PRR84105.1"/>
    </source>
</evidence>
<organism evidence="7 8">
    <name type="scientific">Clostridium vincentii</name>
    <dbReference type="NCBI Taxonomy" id="52704"/>
    <lineage>
        <taxon>Bacteria</taxon>
        <taxon>Bacillati</taxon>
        <taxon>Bacillota</taxon>
        <taxon>Clostridia</taxon>
        <taxon>Eubacteriales</taxon>
        <taxon>Clostridiaceae</taxon>
        <taxon>Clostridium</taxon>
    </lineage>
</organism>
<evidence type="ECO:0000313" key="8">
    <source>
        <dbReference type="Proteomes" id="UP000239471"/>
    </source>
</evidence>
<comment type="subcellular location">
    <subcellularLocation>
        <location evidence="1">Cell envelope</location>
    </subcellularLocation>
</comment>
<keyword evidence="4 5" id="KW-0732">Signal</keyword>
<evidence type="ECO:0000256" key="3">
    <source>
        <dbReference type="ARBA" id="ARBA00022448"/>
    </source>
</evidence>
<dbReference type="OrthoDB" id="9793175at2"/>
<dbReference type="EMBL" id="PVXQ01000003">
    <property type="protein sequence ID" value="PRR84105.1"/>
    <property type="molecule type" value="Genomic_DNA"/>
</dbReference>
<proteinExistence type="inferred from homology"/>
<gene>
    <name evidence="7" type="primary">yfiY</name>
    <name evidence="7" type="ORF">CLVI_04030</name>
</gene>
<dbReference type="SUPFAM" id="SSF53807">
    <property type="entry name" value="Helical backbone' metal receptor"/>
    <property type="match status" value="1"/>
</dbReference>
<dbReference type="Proteomes" id="UP000239471">
    <property type="component" value="Unassembled WGS sequence"/>
</dbReference>
<sequence>MKKIKNLIAITIVAASVLALVACTGQDGEKSNDIKVRMVSTVKGDVEIPANPKRIVDISGSSEELVILGLVPVATANVDSYQTDRVASYIEDKLKDSVVVGHSMMDTMDIEGILAANPDLIIMSERQSKIYEQLKDIAPVVMMKDYANDWRAKLTDVSTLLEKEEIAADWLKNYDEKAKNLGQEILDKTGQQTYLTVLAYSGSFMIFSNAGIGTIVNDDMGLARPENLPPQDGITLPTVSMEGLSTIDADHIIVIGTGTDKADLEKSSVWANLRAVKEGNSTFLNSSPYFSQSYNPIGKELLLESIRDNFIK</sequence>
<feature type="signal peptide" evidence="5">
    <location>
        <begin position="1"/>
        <end position="21"/>
    </location>
</feature>
<dbReference type="GO" id="GO:1901678">
    <property type="term" value="P:iron coordination entity transport"/>
    <property type="evidence" value="ECO:0007669"/>
    <property type="project" value="UniProtKB-ARBA"/>
</dbReference>
<dbReference type="InterPro" id="IPR002491">
    <property type="entry name" value="ABC_transptr_periplasmic_BD"/>
</dbReference>
<reference evidence="7 8" key="1">
    <citation type="submission" date="2018-03" db="EMBL/GenBank/DDBJ databases">
        <title>Genome sequence of Clostridium vincentii DSM 10228.</title>
        <authorList>
            <person name="Poehlein A."/>
            <person name="Daniel R."/>
        </authorList>
    </citation>
    <scope>NUCLEOTIDE SEQUENCE [LARGE SCALE GENOMIC DNA]</scope>
    <source>
        <strain evidence="7 8">DSM 10228</strain>
    </source>
</reference>
<dbReference type="RefSeq" id="WP_106058444.1">
    <property type="nucleotide sequence ID" value="NZ_PVXQ01000003.1"/>
</dbReference>
<dbReference type="Gene3D" id="3.40.50.1980">
    <property type="entry name" value="Nitrogenase molybdenum iron protein domain"/>
    <property type="match status" value="2"/>
</dbReference>
<comment type="caution">
    <text evidence="7">The sequence shown here is derived from an EMBL/GenBank/DDBJ whole genome shotgun (WGS) entry which is preliminary data.</text>
</comment>
<dbReference type="AlphaFoldDB" id="A0A2T0BJN2"/>
<comment type="similarity">
    <text evidence="2">Belongs to the bacterial solute-binding protein 8 family.</text>
</comment>
<dbReference type="PROSITE" id="PS50983">
    <property type="entry name" value="FE_B12_PBP"/>
    <property type="match status" value="1"/>
</dbReference>
<evidence type="ECO:0000256" key="5">
    <source>
        <dbReference type="SAM" id="SignalP"/>
    </source>
</evidence>
<dbReference type="PANTHER" id="PTHR30532:SF21">
    <property type="entry name" value="SIDEROPHORE-BINDING LIPOPROTEIN YFIY-RELATED"/>
    <property type="match status" value="1"/>
</dbReference>
<feature type="domain" description="Fe/B12 periplasmic-binding" evidence="6">
    <location>
        <begin position="54"/>
        <end position="312"/>
    </location>
</feature>
<name>A0A2T0BJN2_9CLOT</name>
<keyword evidence="8" id="KW-1185">Reference proteome</keyword>
<accession>A0A2T0BJN2</accession>
<protein>
    <submittedName>
        <fullName evidence="7">Putative siderophore-binding lipoprotein YfiY</fullName>
    </submittedName>
</protein>
<dbReference type="PANTHER" id="PTHR30532">
    <property type="entry name" value="IRON III DICITRATE-BINDING PERIPLASMIC PROTEIN"/>
    <property type="match status" value="1"/>
</dbReference>
<keyword evidence="7" id="KW-0449">Lipoprotein</keyword>